<evidence type="ECO:0000313" key="2">
    <source>
        <dbReference type="Proteomes" id="UP001172386"/>
    </source>
</evidence>
<proteinExistence type="predicted"/>
<protein>
    <submittedName>
        <fullName evidence="1">Uncharacterized protein</fullName>
    </submittedName>
</protein>
<dbReference type="Proteomes" id="UP001172386">
    <property type="component" value="Unassembled WGS sequence"/>
</dbReference>
<organism evidence="1 2">
    <name type="scientific">Neophaeococcomyces mojaviensis</name>
    <dbReference type="NCBI Taxonomy" id="3383035"/>
    <lineage>
        <taxon>Eukaryota</taxon>
        <taxon>Fungi</taxon>
        <taxon>Dikarya</taxon>
        <taxon>Ascomycota</taxon>
        <taxon>Pezizomycotina</taxon>
        <taxon>Eurotiomycetes</taxon>
        <taxon>Chaetothyriomycetidae</taxon>
        <taxon>Chaetothyriales</taxon>
        <taxon>Chaetothyriales incertae sedis</taxon>
        <taxon>Neophaeococcomyces</taxon>
    </lineage>
</organism>
<comment type="caution">
    <text evidence="1">The sequence shown here is derived from an EMBL/GenBank/DDBJ whole genome shotgun (WGS) entry which is preliminary data.</text>
</comment>
<name>A0ACC3AJC9_9EURO</name>
<keyword evidence="2" id="KW-1185">Reference proteome</keyword>
<dbReference type="EMBL" id="JAPDRQ010000009">
    <property type="protein sequence ID" value="KAJ9663386.1"/>
    <property type="molecule type" value="Genomic_DNA"/>
</dbReference>
<reference evidence="1" key="1">
    <citation type="submission" date="2022-10" db="EMBL/GenBank/DDBJ databases">
        <title>Culturing micro-colonial fungi from biological soil crusts in the Mojave desert and describing Neophaeococcomyces mojavensis, and introducing the new genera and species Taxawa tesnikishii.</title>
        <authorList>
            <person name="Kurbessoian T."/>
            <person name="Stajich J.E."/>
        </authorList>
    </citation>
    <scope>NUCLEOTIDE SEQUENCE</scope>
    <source>
        <strain evidence="1">JES_112</strain>
    </source>
</reference>
<gene>
    <name evidence="1" type="ORF">H2198_000903</name>
</gene>
<sequence>MFFPPGSLPHGPKVDTKKALVLLDLQNDFLTPGGRLPVQNTATFVPKLPALVKKFREEGQVIWIQTSYRQPCPAISSQTGGYSILLKSLVEHLKQNPNVDDENYESSTAEFPSANMDDAEAFLSSSLPDSFKRCCEPNTKGWELPPVLASAMDKKKDLVFTKSQYSAFTDPMLVLQLRARLISDLYICGSLSNISVYATVLDAVPQGFNVTLIEDCLGFQDDSCHVEAMRQMADVFGVNGIDYQELMDDLHGLLGDVIPASKYTRKFQLSSQSERGPRRQLTHAQKVSKWMESMDYTDSEVEESQPTVENVRNTSSVLASQSLAEQAQPLKHDSPTPSLSRRIAPTYSPPRKRSTSDLDELESNDEDNQKVELSQKSSFRLTSPRRYSVDRSGVKKSKKDPAERTTEENSAQTPGQSKSTDQLPTSPKSVQQGQRAMSEPNALAVTQSASSVPVSKKKSKKYDPTYLDQNDAIGEGDTKIIHNVLGSNEAENAFTKLKANTTWQKMYHRTGEVPRLVAVQGTVDHDGSIPIYRHPADESPPLLPFDETVDWLRSNCETLVQHQLNHVLIQYYRSGEDNISEHSDKTLDIIPGSSIVNLSLGAMRTMTLRTKKILTSNPSVVPIAEGASRTTQRIRLAHNSAFILGQRTNANWLHAIRADKRPGVEKSSEELDYGGERISLTFRHIGTFIDPEKQLIWGQGATRKTKADANKILTGAEAERVGEQMIIGFGKENREMNHDFNREEVYGSGFDVVNFEVKPNTNTG</sequence>
<evidence type="ECO:0000313" key="1">
    <source>
        <dbReference type="EMBL" id="KAJ9663386.1"/>
    </source>
</evidence>
<accession>A0ACC3AJC9</accession>